<dbReference type="Pfam" id="PF02625">
    <property type="entry name" value="XdhC_CoxI"/>
    <property type="match status" value="1"/>
</dbReference>
<keyword evidence="4" id="KW-1185">Reference proteome</keyword>
<dbReference type="PANTHER" id="PTHR30388:SF6">
    <property type="entry name" value="XANTHINE DEHYDROGENASE SUBUNIT A-RELATED"/>
    <property type="match status" value="1"/>
</dbReference>
<evidence type="ECO:0000313" key="4">
    <source>
        <dbReference type="Proteomes" id="UP000466586"/>
    </source>
</evidence>
<evidence type="ECO:0000259" key="1">
    <source>
        <dbReference type="Pfam" id="PF02625"/>
    </source>
</evidence>
<dbReference type="InterPro" id="IPR027051">
    <property type="entry name" value="XdhC_Rossmann_dom"/>
</dbReference>
<dbReference type="EMBL" id="WVHT01000003">
    <property type="protein sequence ID" value="MXV50716.1"/>
    <property type="molecule type" value="Genomic_DNA"/>
</dbReference>
<organism evidence="3 4">
    <name type="scientific">Hufsiella arboris</name>
    <dbReference type="NCBI Taxonomy" id="2695275"/>
    <lineage>
        <taxon>Bacteria</taxon>
        <taxon>Pseudomonadati</taxon>
        <taxon>Bacteroidota</taxon>
        <taxon>Sphingobacteriia</taxon>
        <taxon>Sphingobacteriales</taxon>
        <taxon>Sphingobacteriaceae</taxon>
        <taxon>Hufsiella</taxon>
    </lineage>
</organism>
<dbReference type="AlphaFoldDB" id="A0A7K1Y815"/>
<dbReference type="InterPro" id="IPR003777">
    <property type="entry name" value="XdhC_CoxI"/>
</dbReference>
<dbReference type="PANTHER" id="PTHR30388">
    <property type="entry name" value="ALDEHYDE OXIDOREDUCTASE MOLYBDENUM COFACTOR ASSEMBLY PROTEIN"/>
    <property type="match status" value="1"/>
</dbReference>
<evidence type="ECO:0000313" key="3">
    <source>
        <dbReference type="EMBL" id="MXV50716.1"/>
    </source>
</evidence>
<evidence type="ECO:0000259" key="2">
    <source>
        <dbReference type="Pfam" id="PF13478"/>
    </source>
</evidence>
<reference evidence="3 4" key="1">
    <citation type="submission" date="2019-11" db="EMBL/GenBank/DDBJ databases">
        <title>Pedobacter sp. HMF7647 Genome sequencing and assembly.</title>
        <authorList>
            <person name="Kang H."/>
            <person name="Kim H."/>
            <person name="Joh K."/>
        </authorList>
    </citation>
    <scope>NUCLEOTIDE SEQUENCE [LARGE SCALE GENOMIC DNA]</scope>
    <source>
        <strain evidence="3 4">HMF7647</strain>
    </source>
</reference>
<accession>A0A7K1Y815</accession>
<dbReference type="RefSeq" id="WP_160843908.1">
    <property type="nucleotide sequence ID" value="NZ_WVHT01000003.1"/>
</dbReference>
<dbReference type="Gene3D" id="3.40.50.720">
    <property type="entry name" value="NAD(P)-binding Rossmann-like Domain"/>
    <property type="match status" value="1"/>
</dbReference>
<dbReference type="Pfam" id="PF13478">
    <property type="entry name" value="XdhC_C"/>
    <property type="match status" value="1"/>
</dbReference>
<dbReference type="InterPro" id="IPR052698">
    <property type="entry name" value="MoCofactor_Util/Proc"/>
</dbReference>
<feature type="domain" description="XdhC Rossmann" evidence="2">
    <location>
        <begin position="207"/>
        <end position="348"/>
    </location>
</feature>
<proteinExistence type="predicted"/>
<name>A0A7K1Y815_9SPHI</name>
<feature type="domain" description="XdhC- CoxI" evidence="1">
    <location>
        <begin position="16"/>
        <end position="81"/>
    </location>
</feature>
<dbReference type="Proteomes" id="UP000466586">
    <property type="component" value="Unassembled WGS sequence"/>
</dbReference>
<comment type="caution">
    <text evidence="3">The sequence shown here is derived from an EMBL/GenBank/DDBJ whole genome shotgun (WGS) entry which is preliminary data.</text>
</comment>
<gene>
    <name evidence="3" type="ORF">GS399_06995</name>
</gene>
<protein>
    <submittedName>
        <fullName evidence="3">XdhC/CoxI family protein</fullName>
    </submittedName>
</protein>
<sequence>MNELRKIIKTYERAKAEGKNSALATVVKVEGSSYRKAGARMLITEEGQFTGAISGGCLEGDALRKARFAMSQRHPMLVTYDTTDEDDARFGVGLGCNGIIHVLIEPIDDADPLNPISLLQKFFEKRRYAVLVTLFSLEDKKAAQSGTCLFLTESDEIYNQQSYSSLSAEIFDDSRDVLRKKTSLIKTYGETNPITAFIEILKPEISLIVFGAGNDAIPLIQMAAILGWDVTVIDGRPNYASTARFPDTKVLISKPDAWLNEVELDERTACILMSHNYTYDYEVLKRLLKTDVPYIGCLGPKKRTLQMLEEAGLDPKANKLPENLFGPAGLDIMAENSQEIALSILSEIQSVIHNGKAGFLKNKLVGIHVPEIQL</sequence>